<dbReference type="HOGENOM" id="CLU_000288_92_6_1"/>
<keyword evidence="6" id="KW-0433">Leucine-rich repeat</keyword>
<keyword evidence="12 23" id="KW-0418">Kinase</keyword>
<keyword evidence="13 20" id="KW-0067">ATP-binding</keyword>
<dbReference type="EMBL" id="CM001887">
    <property type="protein sequence ID" value="EOY29538.1"/>
    <property type="molecule type" value="Genomic_DNA"/>
</dbReference>
<evidence type="ECO:0000256" key="15">
    <source>
        <dbReference type="ARBA" id="ARBA00023136"/>
    </source>
</evidence>
<dbReference type="OMA" id="CGGVCDS"/>
<dbReference type="GO" id="GO:0004674">
    <property type="term" value="F:protein serine/threonine kinase activity"/>
    <property type="evidence" value="ECO:0007669"/>
    <property type="project" value="UniProtKB-KW"/>
</dbReference>
<dbReference type="FunFam" id="3.80.10.10:FF:000111">
    <property type="entry name" value="LRR receptor-like serine/threonine-protein kinase ERECTA"/>
    <property type="match status" value="1"/>
</dbReference>
<evidence type="ECO:0000256" key="3">
    <source>
        <dbReference type="ARBA" id="ARBA00012513"/>
    </source>
</evidence>
<evidence type="ECO:0000259" key="22">
    <source>
        <dbReference type="PROSITE" id="PS50011"/>
    </source>
</evidence>
<dbReference type="GO" id="GO:0005886">
    <property type="term" value="C:plasma membrane"/>
    <property type="evidence" value="ECO:0000318"/>
    <property type="project" value="GO_Central"/>
</dbReference>
<dbReference type="FunFam" id="3.30.200.20:FF:000309">
    <property type="entry name" value="Leucine-rich repeat receptor protein kinase MSP1"/>
    <property type="match status" value="1"/>
</dbReference>
<dbReference type="Gene3D" id="1.10.510.10">
    <property type="entry name" value="Transferase(Phosphotransferase) domain 1"/>
    <property type="match status" value="1"/>
</dbReference>
<evidence type="ECO:0000256" key="10">
    <source>
        <dbReference type="ARBA" id="ARBA00022737"/>
    </source>
</evidence>
<evidence type="ECO:0000256" key="9">
    <source>
        <dbReference type="ARBA" id="ARBA00022729"/>
    </source>
</evidence>
<evidence type="ECO:0000313" key="24">
    <source>
        <dbReference type="Proteomes" id="UP000026915"/>
    </source>
</evidence>
<evidence type="ECO:0000256" key="19">
    <source>
        <dbReference type="ARBA" id="ARBA00048679"/>
    </source>
</evidence>
<dbReference type="InterPro" id="IPR000719">
    <property type="entry name" value="Prot_kinase_dom"/>
</dbReference>
<dbReference type="GO" id="GO:0038023">
    <property type="term" value="F:signaling receptor activity"/>
    <property type="evidence" value="ECO:0000318"/>
    <property type="project" value="GO_Central"/>
</dbReference>
<evidence type="ECO:0000256" key="14">
    <source>
        <dbReference type="ARBA" id="ARBA00022989"/>
    </source>
</evidence>
<dbReference type="InterPro" id="IPR051420">
    <property type="entry name" value="Ser_Thr_Kinases_DiverseReg"/>
</dbReference>
<protein>
    <recommendedName>
        <fullName evidence="3">non-specific serine/threonine protein kinase</fullName>
        <ecNumber evidence="3">2.7.11.1</ecNumber>
    </recommendedName>
</protein>
<keyword evidence="9" id="KW-0732">Signal</keyword>
<dbReference type="PANTHER" id="PTHR48005:SF70">
    <property type="entry name" value="MDIS1-INTERACTING RECEPTOR LIKE KINASE 2-LIKE"/>
    <property type="match status" value="1"/>
</dbReference>
<dbReference type="Pfam" id="PF13855">
    <property type="entry name" value="LRR_8"/>
    <property type="match status" value="1"/>
</dbReference>
<evidence type="ECO:0000256" key="7">
    <source>
        <dbReference type="ARBA" id="ARBA00022679"/>
    </source>
</evidence>
<evidence type="ECO:0000256" key="6">
    <source>
        <dbReference type="ARBA" id="ARBA00022614"/>
    </source>
</evidence>
<evidence type="ECO:0000256" key="2">
    <source>
        <dbReference type="ARBA" id="ARBA00009592"/>
    </source>
</evidence>
<evidence type="ECO:0000256" key="17">
    <source>
        <dbReference type="ARBA" id="ARBA00023180"/>
    </source>
</evidence>
<dbReference type="PANTHER" id="PTHR48005">
    <property type="entry name" value="LEUCINE RICH REPEAT KINASE 2"/>
    <property type="match status" value="1"/>
</dbReference>
<keyword evidence="7" id="KW-0808">Transferase</keyword>
<evidence type="ECO:0000256" key="1">
    <source>
        <dbReference type="ARBA" id="ARBA00004479"/>
    </source>
</evidence>
<dbReference type="Gramene" id="EOY29538">
    <property type="protein sequence ID" value="EOY29538"/>
    <property type="gene ID" value="TCM_037044"/>
</dbReference>
<keyword evidence="8 21" id="KW-0812">Transmembrane</keyword>
<accession>A0A061GJD6</accession>
<dbReference type="InParanoid" id="A0A061GJD6"/>
<dbReference type="PROSITE" id="PS00109">
    <property type="entry name" value="PROTEIN_KINASE_TYR"/>
    <property type="match status" value="1"/>
</dbReference>
<evidence type="ECO:0000256" key="11">
    <source>
        <dbReference type="ARBA" id="ARBA00022741"/>
    </source>
</evidence>
<dbReference type="InterPro" id="IPR032675">
    <property type="entry name" value="LRR_dom_sf"/>
</dbReference>
<evidence type="ECO:0000256" key="8">
    <source>
        <dbReference type="ARBA" id="ARBA00022692"/>
    </source>
</evidence>
<proteinExistence type="inferred from homology"/>
<keyword evidence="14 21" id="KW-1133">Transmembrane helix</keyword>
<dbReference type="Gene3D" id="3.80.10.10">
    <property type="entry name" value="Ribonuclease Inhibitor"/>
    <property type="match status" value="2"/>
</dbReference>
<dbReference type="SUPFAM" id="SSF56112">
    <property type="entry name" value="Protein kinase-like (PK-like)"/>
    <property type="match status" value="1"/>
</dbReference>
<dbReference type="PROSITE" id="PS00107">
    <property type="entry name" value="PROTEIN_KINASE_ATP"/>
    <property type="match status" value="1"/>
</dbReference>
<dbReference type="InterPro" id="IPR013210">
    <property type="entry name" value="LRR_N_plant-typ"/>
</dbReference>
<dbReference type="Gene3D" id="3.30.200.20">
    <property type="entry name" value="Phosphorylase Kinase, domain 1"/>
    <property type="match status" value="1"/>
</dbReference>
<keyword evidence="10" id="KW-0677">Repeat</keyword>
<comment type="similarity">
    <text evidence="2">Belongs to the RLP family.</text>
</comment>
<dbReference type="InterPro" id="IPR008266">
    <property type="entry name" value="Tyr_kinase_AS"/>
</dbReference>
<dbReference type="AlphaFoldDB" id="A0A061GJD6"/>
<dbReference type="InterPro" id="IPR011009">
    <property type="entry name" value="Kinase-like_dom_sf"/>
</dbReference>
<organism evidence="23 24">
    <name type="scientific">Theobroma cacao</name>
    <name type="common">Cacao</name>
    <name type="synonym">Cocoa</name>
    <dbReference type="NCBI Taxonomy" id="3641"/>
    <lineage>
        <taxon>Eukaryota</taxon>
        <taxon>Viridiplantae</taxon>
        <taxon>Streptophyta</taxon>
        <taxon>Embryophyta</taxon>
        <taxon>Tracheophyta</taxon>
        <taxon>Spermatophyta</taxon>
        <taxon>Magnoliopsida</taxon>
        <taxon>eudicotyledons</taxon>
        <taxon>Gunneridae</taxon>
        <taxon>Pentapetalae</taxon>
        <taxon>rosids</taxon>
        <taxon>malvids</taxon>
        <taxon>Malvales</taxon>
        <taxon>Malvaceae</taxon>
        <taxon>Byttnerioideae</taxon>
        <taxon>Theobroma</taxon>
    </lineage>
</organism>
<evidence type="ECO:0000256" key="5">
    <source>
        <dbReference type="ARBA" id="ARBA00022553"/>
    </source>
</evidence>
<keyword evidence="5" id="KW-0597">Phosphoprotein</keyword>
<evidence type="ECO:0000256" key="20">
    <source>
        <dbReference type="PROSITE-ProRule" id="PRU10141"/>
    </source>
</evidence>
<keyword evidence="11 20" id="KW-0547">Nucleotide-binding</keyword>
<dbReference type="STRING" id="3641.A0A061GJD6"/>
<evidence type="ECO:0000256" key="13">
    <source>
        <dbReference type="ARBA" id="ARBA00022840"/>
    </source>
</evidence>
<dbReference type="Proteomes" id="UP000026915">
    <property type="component" value="Chromosome 9"/>
</dbReference>
<gene>
    <name evidence="23" type="ORF">TCM_037044</name>
</gene>
<comment type="catalytic activity">
    <reaction evidence="18">
        <text>L-threonyl-[protein] + ATP = O-phospho-L-threonyl-[protein] + ADP + H(+)</text>
        <dbReference type="Rhea" id="RHEA:46608"/>
        <dbReference type="Rhea" id="RHEA-COMP:11060"/>
        <dbReference type="Rhea" id="RHEA-COMP:11605"/>
        <dbReference type="ChEBI" id="CHEBI:15378"/>
        <dbReference type="ChEBI" id="CHEBI:30013"/>
        <dbReference type="ChEBI" id="CHEBI:30616"/>
        <dbReference type="ChEBI" id="CHEBI:61977"/>
        <dbReference type="ChEBI" id="CHEBI:456216"/>
        <dbReference type="EC" id="2.7.11.1"/>
    </reaction>
</comment>
<evidence type="ECO:0000256" key="12">
    <source>
        <dbReference type="ARBA" id="ARBA00022777"/>
    </source>
</evidence>
<dbReference type="InterPro" id="IPR001611">
    <property type="entry name" value="Leu-rich_rpt"/>
</dbReference>
<evidence type="ECO:0000313" key="23">
    <source>
        <dbReference type="EMBL" id="EOY29538.1"/>
    </source>
</evidence>
<keyword evidence="17" id="KW-0325">Glycoprotein</keyword>
<keyword evidence="16 23" id="KW-0675">Receptor</keyword>
<dbReference type="FunFam" id="3.80.10.10:FF:000400">
    <property type="entry name" value="Nuclear pore complex protein NUP107"/>
    <property type="match status" value="1"/>
</dbReference>
<dbReference type="Pfam" id="PF00560">
    <property type="entry name" value="LRR_1"/>
    <property type="match status" value="2"/>
</dbReference>
<evidence type="ECO:0000256" key="4">
    <source>
        <dbReference type="ARBA" id="ARBA00022527"/>
    </source>
</evidence>
<reference evidence="23 24" key="1">
    <citation type="journal article" date="2013" name="Genome Biol.">
        <title>The genome sequence of the most widely cultivated cacao type and its use to identify candidate genes regulating pod color.</title>
        <authorList>
            <person name="Motamayor J.C."/>
            <person name="Mockaitis K."/>
            <person name="Schmutz J."/>
            <person name="Haiminen N."/>
            <person name="Iii D.L."/>
            <person name="Cornejo O."/>
            <person name="Findley S.D."/>
            <person name="Zheng P."/>
            <person name="Utro F."/>
            <person name="Royaert S."/>
            <person name="Saski C."/>
            <person name="Jenkins J."/>
            <person name="Podicheti R."/>
            <person name="Zhao M."/>
            <person name="Scheffler B.E."/>
            <person name="Stack J.C."/>
            <person name="Feltus F.A."/>
            <person name="Mustiga G.M."/>
            <person name="Amores F."/>
            <person name="Phillips W."/>
            <person name="Marelli J.P."/>
            <person name="May G.D."/>
            <person name="Shapiro H."/>
            <person name="Ma J."/>
            <person name="Bustamante C.D."/>
            <person name="Schnell R.J."/>
            <person name="Main D."/>
            <person name="Gilbert D."/>
            <person name="Parida L."/>
            <person name="Kuhn D.N."/>
        </authorList>
    </citation>
    <scope>NUCLEOTIDE SEQUENCE [LARGE SCALE GENOMIC DNA]</scope>
    <source>
        <strain evidence="24">cv. Matina 1-6</strain>
    </source>
</reference>
<evidence type="ECO:0000256" key="18">
    <source>
        <dbReference type="ARBA" id="ARBA00047899"/>
    </source>
</evidence>
<keyword evidence="24" id="KW-1185">Reference proteome</keyword>
<dbReference type="SUPFAM" id="SSF52058">
    <property type="entry name" value="L domain-like"/>
    <property type="match status" value="1"/>
</dbReference>
<keyword evidence="15 21" id="KW-0472">Membrane</keyword>
<evidence type="ECO:0000256" key="21">
    <source>
        <dbReference type="SAM" id="Phobius"/>
    </source>
</evidence>
<sequence>MVLFLIRQSSLSFRVSFFFTLLLLSSFHVFVSVSVSNSSIPRDESTGVKEANALLKWKASLDHQSQSVLSSWVGNDTCYWIGIICDKSGRVSPLNLSNSGLIGVPCKFDGELSPKWGQCHNLTSRKLSNNNISGQIPSEFVKATKLQVCDLSSNNLVGEIPKELGELQLLFNLTLNDNHLSGSIPPEIGMLSDLMSLNLAANNLNSSIPGQLSMCEKLIELNLSNNILSGEIPSELGSLSFLEILDLSQNFLVGKIPEQVGNLKTLEKLNLSHNKLLGFIPSTFADMLSLTSVDISYNQLKGLLPDIKAFHEASFEAFRNNKALCGNITGLEPCPSNVTHSLAHKRTKKMVVAIVVSVLCSLLLVFVVFGILSCIKQRERNTENKPRTVKSQNLFAICNYDGKRIYENIVEATEEFDSKYCIGVGGYGSVYKAQLSSGQIVAVKKLDPLAEGGVVDQKAFHSEIRALTEIRHRNVVKLYGSALIPDTQFWCVANAVSYMHHDCSPPIVHRDISSKNILLDSEYEAHVADFGAARLLKPDSSNWTSFQGTFGYSAPELAYTMRVNEKCDVFSFGVTTLETLMGRHPGDLISSLSHHFLPPRHHAHHQQPSIMYC</sequence>
<dbReference type="eggNOG" id="ENOG502QQYD">
    <property type="taxonomic scope" value="Eukaryota"/>
</dbReference>
<comment type="subcellular location">
    <subcellularLocation>
        <location evidence="1">Membrane</location>
        <topology evidence="1">Single-pass type I membrane protein</topology>
    </subcellularLocation>
</comment>
<comment type="catalytic activity">
    <reaction evidence="19">
        <text>L-seryl-[protein] + ATP = O-phospho-L-seryl-[protein] + ADP + H(+)</text>
        <dbReference type="Rhea" id="RHEA:17989"/>
        <dbReference type="Rhea" id="RHEA-COMP:9863"/>
        <dbReference type="Rhea" id="RHEA-COMP:11604"/>
        <dbReference type="ChEBI" id="CHEBI:15378"/>
        <dbReference type="ChEBI" id="CHEBI:29999"/>
        <dbReference type="ChEBI" id="CHEBI:30616"/>
        <dbReference type="ChEBI" id="CHEBI:83421"/>
        <dbReference type="ChEBI" id="CHEBI:456216"/>
        <dbReference type="EC" id="2.7.11.1"/>
    </reaction>
</comment>
<keyword evidence="4" id="KW-0723">Serine/threonine-protein kinase</keyword>
<feature type="binding site" evidence="20">
    <location>
        <position position="445"/>
    </location>
    <ligand>
        <name>ATP</name>
        <dbReference type="ChEBI" id="CHEBI:30616"/>
    </ligand>
</feature>
<dbReference type="PROSITE" id="PS50011">
    <property type="entry name" value="PROTEIN_KINASE_DOM"/>
    <property type="match status" value="1"/>
</dbReference>
<dbReference type="GO" id="GO:0009755">
    <property type="term" value="P:hormone-mediated signaling pathway"/>
    <property type="evidence" value="ECO:0000318"/>
    <property type="project" value="GO_Central"/>
</dbReference>
<feature type="domain" description="Protein kinase" evidence="22">
    <location>
        <begin position="416"/>
        <end position="613"/>
    </location>
</feature>
<dbReference type="Pfam" id="PF00069">
    <property type="entry name" value="Pkinase"/>
    <property type="match status" value="2"/>
</dbReference>
<dbReference type="GO" id="GO:0005524">
    <property type="term" value="F:ATP binding"/>
    <property type="evidence" value="ECO:0007669"/>
    <property type="project" value="UniProtKB-UniRule"/>
</dbReference>
<dbReference type="InterPro" id="IPR017441">
    <property type="entry name" value="Protein_kinase_ATP_BS"/>
</dbReference>
<dbReference type="EC" id="2.7.11.1" evidence="3"/>
<name>A0A061GJD6_THECC</name>
<evidence type="ECO:0000256" key="16">
    <source>
        <dbReference type="ARBA" id="ARBA00023170"/>
    </source>
</evidence>
<feature type="transmembrane region" description="Helical" evidence="21">
    <location>
        <begin position="350"/>
        <end position="375"/>
    </location>
</feature>
<dbReference type="Pfam" id="PF08263">
    <property type="entry name" value="LRRNT_2"/>
    <property type="match status" value="1"/>
</dbReference>